<protein>
    <submittedName>
        <fullName evidence="3">Transmembrane protein</fullName>
    </submittedName>
</protein>
<evidence type="ECO:0000256" key="2">
    <source>
        <dbReference type="SAM" id="Phobius"/>
    </source>
</evidence>
<organism evidence="3 4">
    <name type="scientific">Quillaja saponaria</name>
    <name type="common">Soap bark tree</name>
    <dbReference type="NCBI Taxonomy" id="32244"/>
    <lineage>
        <taxon>Eukaryota</taxon>
        <taxon>Viridiplantae</taxon>
        <taxon>Streptophyta</taxon>
        <taxon>Embryophyta</taxon>
        <taxon>Tracheophyta</taxon>
        <taxon>Spermatophyta</taxon>
        <taxon>Magnoliopsida</taxon>
        <taxon>eudicotyledons</taxon>
        <taxon>Gunneridae</taxon>
        <taxon>Pentapetalae</taxon>
        <taxon>rosids</taxon>
        <taxon>fabids</taxon>
        <taxon>Fabales</taxon>
        <taxon>Quillajaceae</taxon>
        <taxon>Quillaja</taxon>
    </lineage>
</organism>
<comment type="caution">
    <text evidence="3">The sequence shown here is derived from an EMBL/GenBank/DDBJ whole genome shotgun (WGS) entry which is preliminary data.</text>
</comment>
<keyword evidence="2 3" id="KW-0812">Transmembrane</keyword>
<sequence length="368" mass="41492">DVGFINILLTIQHNHAHFVCLCKPKALSYTTPDFFSLFNFLGSFRFQILDFWWLYIPNWVEFGFELFILPLVSMEIPVINRIGNFQMGINPLQNPSFLSQIISSMARIESISVAYTFCKWGAVILALIATFGGIINRVKILIIKFQQKKHSLSSFPHLVDDDDFSSDEDDEATYSSASSVSSDDEEEDEPTSSGSVNWRQIDEDFSVGGFGHYFDDQWQNSNIRLRRCFSIGEFLPLSEFVNRYSVVKLWDSIGFGLGLDFEDDSEYYGGAMSVYDVNEEHRIGSLSATCKQIPAISSPSQSVIVTAGATGSGNLALKIWDTRIRCRIPAIIAEWKPHLGKIVGVGSGGVEKVYFRDDAGSDRHRWRH</sequence>
<dbReference type="EMBL" id="JARAOO010000010">
    <property type="protein sequence ID" value="KAJ7954109.1"/>
    <property type="molecule type" value="Genomic_DNA"/>
</dbReference>
<keyword evidence="2" id="KW-1133">Transmembrane helix</keyword>
<evidence type="ECO:0000313" key="3">
    <source>
        <dbReference type="EMBL" id="KAJ7954109.1"/>
    </source>
</evidence>
<accession>A0AAD7L9I6</accession>
<feature type="non-terminal residue" evidence="3">
    <location>
        <position position="1"/>
    </location>
</feature>
<evidence type="ECO:0000313" key="4">
    <source>
        <dbReference type="Proteomes" id="UP001163823"/>
    </source>
</evidence>
<dbReference type="PANTHER" id="PTHR36715:SF1">
    <property type="entry name" value="PROTEIN, PUTATIVE-RELATED"/>
    <property type="match status" value="1"/>
</dbReference>
<keyword evidence="4" id="KW-1185">Reference proteome</keyword>
<dbReference type="KEGG" id="qsa:O6P43_025720"/>
<dbReference type="PANTHER" id="PTHR36715">
    <property type="entry name" value="BNAANNG41370D PROTEIN"/>
    <property type="match status" value="1"/>
</dbReference>
<proteinExistence type="predicted"/>
<gene>
    <name evidence="3" type="ORF">O6P43_025720</name>
</gene>
<feature type="transmembrane region" description="Helical" evidence="2">
    <location>
        <begin position="120"/>
        <end position="142"/>
    </location>
</feature>
<name>A0AAD7L9I6_QUISA</name>
<dbReference type="Proteomes" id="UP001163823">
    <property type="component" value="Chromosome 10"/>
</dbReference>
<reference evidence="3" key="1">
    <citation type="journal article" date="2023" name="Science">
        <title>Elucidation of the pathway for biosynthesis of saponin adjuvants from the soapbark tree.</title>
        <authorList>
            <person name="Reed J."/>
            <person name="Orme A."/>
            <person name="El-Demerdash A."/>
            <person name="Owen C."/>
            <person name="Martin L.B.B."/>
            <person name="Misra R.C."/>
            <person name="Kikuchi S."/>
            <person name="Rejzek M."/>
            <person name="Martin A.C."/>
            <person name="Harkess A."/>
            <person name="Leebens-Mack J."/>
            <person name="Louveau T."/>
            <person name="Stephenson M.J."/>
            <person name="Osbourn A."/>
        </authorList>
    </citation>
    <scope>NUCLEOTIDE SEQUENCE</scope>
    <source>
        <strain evidence="3">S10</strain>
    </source>
</reference>
<dbReference type="AlphaFoldDB" id="A0AAD7L9I6"/>
<evidence type="ECO:0000256" key="1">
    <source>
        <dbReference type="SAM" id="MobiDB-lite"/>
    </source>
</evidence>
<feature type="region of interest" description="Disordered" evidence="1">
    <location>
        <begin position="164"/>
        <end position="196"/>
    </location>
</feature>
<keyword evidence="2" id="KW-0472">Membrane</keyword>